<evidence type="ECO:0008006" key="3">
    <source>
        <dbReference type="Google" id="ProtNLM"/>
    </source>
</evidence>
<reference evidence="1 2" key="1">
    <citation type="journal article" date="2014" name="PLoS Genet.">
        <title>Phylogenetically driven sequencing of extremely halophilic archaea reveals strategies for static and dynamic osmo-response.</title>
        <authorList>
            <person name="Becker E.A."/>
            <person name="Seitzer P.M."/>
            <person name="Tritt A."/>
            <person name="Larsen D."/>
            <person name="Krusor M."/>
            <person name="Yao A.I."/>
            <person name="Wu D."/>
            <person name="Madern D."/>
            <person name="Eisen J.A."/>
            <person name="Darling A.E."/>
            <person name="Facciotti M.T."/>
        </authorList>
    </citation>
    <scope>NUCLEOTIDE SEQUENCE [LARGE SCALE GENOMIC DNA]</scope>
    <source>
        <strain evidence="1 2">DSM 3751</strain>
    </source>
</reference>
<name>L9YPA7_9EURY</name>
<sequence>MVSNVTIHCDCGTDVHTTTTAAPATCPDCEAAFALTVVKLPETHDAFSTHNGSRSYRGP</sequence>
<dbReference type="eggNOG" id="arCOG14281">
    <property type="taxonomic scope" value="Archaea"/>
</dbReference>
<proteinExistence type="predicted"/>
<dbReference type="PATRIC" id="fig|1227495.3.peg.2784"/>
<dbReference type="EMBL" id="AOII01000084">
    <property type="protein sequence ID" value="ELY74763.1"/>
    <property type="molecule type" value="Genomic_DNA"/>
</dbReference>
<dbReference type="AlphaFoldDB" id="L9YPA7"/>
<dbReference type="Proteomes" id="UP000011618">
    <property type="component" value="Unassembled WGS sequence"/>
</dbReference>
<accession>L9YPA7</accession>
<evidence type="ECO:0000313" key="1">
    <source>
        <dbReference type="EMBL" id="ELY74763.1"/>
    </source>
</evidence>
<organism evidence="1 2">
    <name type="scientific">Natrinema pallidum DSM 3751</name>
    <dbReference type="NCBI Taxonomy" id="1227495"/>
    <lineage>
        <taxon>Archaea</taxon>
        <taxon>Methanobacteriati</taxon>
        <taxon>Methanobacteriota</taxon>
        <taxon>Stenosarchaea group</taxon>
        <taxon>Halobacteria</taxon>
        <taxon>Halobacteriales</taxon>
        <taxon>Natrialbaceae</taxon>
        <taxon>Natrinema</taxon>
    </lineage>
</organism>
<evidence type="ECO:0000313" key="2">
    <source>
        <dbReference type="Proteomes" id="UP000011618"/>
    </source>
</evidence>
<comment type="caution">
    <text evidence="1">The sequence shown here is derived from an EMBL/GenBank/DDBJ whole genome shotgun (WGS) entry which is preliminary data.</text>
</comment>
<gene>
    <name evidence="1" type="ORF">C487_13954</name>
</gene>
<dbReference type="RefSeq" id="WP_006186341.1">
    <property type="nucleotide sequence ID" value="NZ_AOII01000084.1"/>
</dbReference>
<protein>
    <recommendedName>
        <fullName evidence="3">Small CPxCG-related zinc finger protein</fullName>
    </recommendedName>
</protein>